<dbReference type="Proteomes" id="UP000005239">
    <property type="component" value="Unassembled WGS sequence"/>
</dbReference>
<accession>A0A8R1Y5H8</accession>
<feature type="compositionally biased region" description="Acidic residues" evidence="1">
    <location>
        <begin position="147"/>
        <end position="157"/>
    </location>
</feature>
<gene>
    <name evidence="3" type="primary">WBGene00093163</name>
</gene>
<feature type="region of interest" description="Disordered" evidence="1">
    <location>
        <begin position="122"/>
        <end position="194"/>
    </location>
</feature>
<feature type="compositionally biased region" description="Basic and acidic residues" evidence="1">
    <location>
        <begin position="158"/>
        <end position="194"/>
    </location>
</feature>
<reference evidence="4" key="1">
    <citation type="journal article" date="2008" name="Nat. Genet.">
        <title>The Pristionchus pacificus genome provides a unique perspective on nematode lifestyle and parasitism.</title>
        <authorList>
            <person name="Dieterich C."/>
            <person name="Clifton S.W."/>
            <person name="Schuster L.N."/>
            <person name="Chinwalla A."/>
            <person name="Delehaunty K."/>
            <person name="Dinkelacker I."/>
            <person name="Fulton L."/>
            <person name="Fulton R."/>
            <person name="Godfrey J."/>
            <person name="Minx P."/>
            <person name="Mitreva M."/>
            <person name="Roeseler W."/>
            <person name="Tian H."/>
            <person name="Witte H."/>
            <person name="Yang S.P."/>
            <person name="Wilson R.K."/>
            <person name="Sommer R.J."/>
        </authorList>
    </citation>
    <scope>NUCLEOTIDE SEQUENCE [LARGE SCALE GENOMIC DNA]</scope>
    <source>
        <strain evidence="4">PS312</strain>
    </source>
</reference>
<keyword evidence="2" id="KW-0732">Signal</keyword>
<evidence type="ECO:0000313" key="4">
    <source>
        <dbReference type="Proteomes" id="UP000005239"/>
    </source>
</evidence>
<accession>A0A454Y3K4</accession>
<keyword evidence="4" id="KW-1185">Reference proteome</keyword>
<dbReference type="AlphaFoldDB" id="A0A454Y3K4"/>
<dbReference type="EnsemblMetazoa" id="PPA03609.1">
    <property type="protein sequence ID" value="PPA03609.1"/>
    <property type="gene ID" value="WBGene00093163"/>
</dbReference>
<name>A0A454Y3K4_PRIPA</name>
<feature type="signal peptide" evidence="2">
    <location>
        <begin position="1"/>
        <end position="20"/>
    </location>
</feature>
<evidence type="ECO:0000256" key="1">
    <source>
        <dbReference type="SAM" id="MobiDB-lite"/>
    </source>
</evidence>
<proteinExistence type="predicted"/>
<feature type="chain" id="PRO_5043780927" evidence="2">
    <location>
        <begin position="21"/>
        <end position="330"/>
    </location>
</feature>
<sequence length="330" mass="36834">MVSLSLSLGLLLVVLLPATARPMNVIAATKAYHNQPRWQRTTEKPVVSTTQAPATPAAEALKADKEVTTAPLMEAIDVEEEEVVVATKRRDLSLIETAMDNNEKLPASIDNKGTEVGVYDGEVNDKNAEEKDAENDEVLSTAKESIDETDVEEIEAEEKEKKEDKMKEEEDTKDQQESMEKAEKTTEEKNDGDKYFTPRKMFKWDGSDEEDFEEMRQYFARKDAQKALVSRDAKMTTAPLPTTTTTTTTTSPATTAYSETPIKLCGAPLLQYIIDRDLCRPDRCEGVTRPPVLAGWKSRSPSIKQQTALISEQCCHNYCLPSLIRAICCE</sequence>
<protein>
    <submittedName>
        <fullName evidence="3">Uncharacterized protein</fullName>
    </submittedName>
</protein>
<reference evidence="3" key="2">
    <citation type="submission" date="2022-06" db="UniProtKB">
        <authorList>
            <consortium name="EnsemblMetazoa"/>
        </authorList>
    </citation>
    <scope>IDENTIFICATION</scope>
    <source>
        <strain evidence="3">PS312</strain>
    </source>
</reference>
<organism evidence="3 4">
    <name type="scientific">Pristionchus pacificus</name>
    <name type="common">Parasitic nematode worm</name>
    <dbReference type="NCBI Taxonomy" id="54126"/>
    <lineage>
        <taxon>Eukaryota</taxon>
        <taxon>Metazoa</taxon>
        <taxon>Ecdysozoa</taxon>
        <taxon>Nematoda</taxon>
        <taxon>Chromadorea</taxon>
        <taxon>Rhabditida</taxon>
        <taxon>Rhabditina</taxon>
        <taxon>Diplogasteromorpha</taxon>
        <taxon>Diplogasteroidea</taxon>
        <taxon>Neodiplogasteridae</taxon>
        <taxon>Pristionchus</taxon>
    </lineage>
</organism>
<evidence type="ECO:0000256" key="2">
    <source>
        <dbReference type="SAM" id="SignalP"/>
    </source>
</evidence>
<evidence type="ECO:0000313" key="3">
    <source>
        <dbReference type="EnsemblMetazoa" id="PPA03609.1"/>
    </source>
</evidence>